<name>A0ABW2J3G1_9BURK</name>
<gene>
    <name evidence="1" type="ORF">ACFQO0_04780</name>
</gene>
<accession>A0ABW2J3G1</accession>
<dbReference type="EMBL" id="JBHTCC010000001">
    <property type="protein sequence ID" value="MFC7297747.1"/>
    <property type="molecule type" value="Genomic_DNA"/>
</dbReference>
<keyword evidence="2" id="KW-1185">Reference proteome</keyword>
<dbReference type="Proteomes" id="UP001596379">
    <property type="component" value="Unassembled WGS sequence"/>
</dbReference>
<protein>
    <submittedName>
        <fullName evidence="1">Uncharacterized protein</fullName>
    </submittedName>
</protein>
<evidence type="ECO:0000313" key="2">
    <source>
        <dbReference type="Proteomes" id="UP001596379"/>
    </source>
</evidence>
<evidence type="ECO:0000313" key="1">
    <source>
        <dbReference type="EMBL" id="MFC7297747.1"/>
    </source>
</evidence>
<comment type="caution">
    <text evidence="1">The sequence shown here is derived from an EMBL/GenBank/DDBJ whole genome shotgun (WGS) entry which is preliminary data.</text>
</comment>
<dbReference type="RefSeq" id="WP_382232884.1">
    <property type="nucleotide sequence ID" value="NZ_JBHTCC010000001.1"/>
</dbReference>
<reference evidence="2" key="1">
    <citation type="journal article" date="2019" name="Int. J. Syst. Evol. Microbiol.">
        <title>The Global Catalogue of Microorganisms (GCM) 10K type strain sequencing project: providing services to taxonomists for standard genome sequencing and annotation.</title>
        <authorList>
            <consortium name="The Broad Institute Genomics Platform"/>
            <consortium name="The Broad Institute Genome Sequencing Center for Infectious Disease"/>
            <person name="Wu L."/>
            <person name="Ma J."/>
        </authorList>
    </citation>
    <scope>NUCLEOTIDE SEQUENCE [LARGE SCALE GENOMIC DNA]</scope>
    <source>
        <strain evidence="2">CCUG 36956</strain>
    </source>
</reference>
<organism evidence="1 2">
    <name type="scientific">Herminiimonas aquatilis</name>
    <dbReference type="NCBI Taxonomy" id="345342"/>
    <lineage>
        <taxon>Bacteria</taxon>
        <taxon>Pseudomonadati</taxon>
        <taxon>Pseudomonadota</taxon>
        <taxon>Betaproteobacteria</taxon>
        <taxon>Burkholderiales</taxon>
        <taxon>Oxalobacteraceae</taxon>
        <taxon>Herminiimonas</taxon>
    </lineage>
</organism>
<proteinExistence type="predicted"/>
<sequence>MVKDIVSAGEKSLSIAVIASTNFADYMQSRAITAMVAKLVGVAIFHSIGHAKNRVKKDALLLAHPDFAKPAILRPAASFSA</sequence>